<keyword evidence="4" id="KW-1185">Reference proteome</keyword>
<dbReference type="Gene3D" id="3.40.33.10">
    <property type="entry name" value="CAP"/>
    <property type="match status" value="1"/>
</dbReference>
<dbReference type="OrthoDB" id="2283648at2"/>
<sequence length="262" mass="29672">MKAKKMMISALTVLSVTAMGLTTVTTGANMAFAKSKAAKVLKTTTYKSKKKVHVTGSWMYSNTKLTRKNHHMTKFLYTKFYATKKVQIRQANGKKVTYNYLKSKDGKTKGYVSTKYVYSQWGYGKYSVKAYRKSAVKELNKFRAENGAAPLKEDAKLDKIAQKNADRMRKEGKSFKGNVEDTPHAGWIQDAYVAPRSIPIIAYENGSQWGQGEILSWMRITDRWRDIGAIPHLMNPKQTKVGFGGMQHGQELYDFAILSHKD</sequence>
<gene>
    <name evidence="3" type="ORF">IV54_GL001097</name>
</gene>
<protein>
    <recommendedName>
        <fullName evidence="2">SCP domain-containing protein</fullName>
    </recommendedName>
</protein>
<evidence type="ECO:0000259" key="2">
    <source>
        <dbReference type="Pfam" id="PF00188"/>
    </source>
</evidence>
<dbReference type="RefSeq" id="WP_057879234.1">
    <property type="nucleotide sequence ID" value="NZ_JQCA01000163.1"/>
</dbReference>
<feature type="domain" description="SCP" evidence="2">
    <location>
        <begin position="138"/>
        <end position="253"/>
    </location>
</feature>
<name>A0A0R2LD11_9LACO</name>
<organism evidence="3 4">
    <name type="scientific">Levilactobacillus paucivorans</name>
    <dbReference type="NCBI Taxonomy" id="616990"/>
    <lineage>
        <taxon>Bacteria</taxon>
        <taxon>Bacillati</taxon>
        <taxon>Bacillota</taxon>
        <taxon>Bacilli</taxon>
        <taxon>Lactobacillales</taxon>
        <taxon>Lactobacillaceae</taxon>
        <taxon>Levilactobacillus</taxon>
    </lineage>
</organism>
<keyword evidence="1" id="KW-0732">Signal</keyword>
<evidence type="ECO:0000313" key="3">
    <source>
        <dbReference type="EMBL" id="KRN97797.1"/>
    </source>
</evidence>
<dbReference type="Proteomes" id="UP000051906">
    <property type="component" value="Unassembled WGS sequence"/>
</dbReference>
<feature type="chain" id="PRO_5039222171" description="SCP domain-containing protein" evidence="1">
    <location>
        <begin position="21"/>
        <end position="262"/>
    </location>
</feature>
<dbReference type="EMBL" id="JQCA01000163">
    <property type="protein sequence ID" value="KRN97797.1"/>
    <property type="molecule type" value="Genomic_DNA"/>
</dbReference>
<reference evidence="3 4" key="1">
    <citation type="journal article" date="2015" name="Genome Announc.">
        <title>Expanding the biotechnology potential of lactobacilli through comparative genomics of 213 strains and associated genera.</title>
        <authorList>
            <person name="Sun Z."/>
            <person name="Harris H.M."/>
            <person name="McCann A."/>
            <person name="Guo C."/>
            <person name="Argimon S."/>
            <person name="Zhang W."/>
            <person name="Yang X."/>
            <person name="Jeffery I.B."/>
            <person name="Cooney J.C."/>
            <person name="Kagawa T.F."/>
            <person name="Liu W."/>
            <person name="Song Y."/>
            <person name="Salvetti E."/>
            <person name="Wrobel A."/>
            <person name="Rasinkangas P."/>
            <person name="Parkhill J."/>
            <person name="Rea M.C."/>
            <person name="O'Sullivan O."/>
            <person name="Ritari J."/>
            <person name="Douillard F.P."/>
            <person name="Paul Ross R."/>
            <person name="Yang R."/>
            <person name="Briner A.E."/>
            <person name="Felis G.E."/>
            <person name="de Vos W.M."/>
            <person name="Barrangou R."/>
            <person name="Klaenhammer T.R."/>
            <person name="Caufield P.W."/>
            <person name="Cui Y."/>
            <person name="Zhang H."/>
            <person name="O'Toole P.W."/>
        </authorList>
    </citation>
    <scope>NUCLEOTIDE SEQUENCE [LARGE SCALE GENOMIC DNA]</scope>
    <source>
        <strain evidence="3 4">DSM 22467</strain>
    </source>
</reference>
<feature type="signal peptide" evidence="1">
    <location>
        <begin position="1"/>
        <end position="20"/>
    </location>
</feature>
<proteinExistence type="predicted"/>
<accession>A0A0R2LD11</accession>
<dbReference type="AlphaFoldDB" id="A0A0R2LD11"/>
<dbReference type="SUPFAM" id="SSF55797">
    <property type="entry name" value="PR-1-like"/>
    <property type="match status" value="1"/>
</dbReference>
<dbReference type="Pfam" id="PF00188">
    <property type="entry name" value="CAP"/>
    <property type="match status" value="1"/>
</dbReference>
<evidence type="ECO:0000313" key="4">
    <source>
        <dbReference type="Proteomes" id="UP000051906"/>
    </source>
</evidence>
<dbReference type="InterPro" id="IPR035940">
    <property type="entry name" value="CAP_sf"/>
</dbReference>
<dbReference type="InterPro" id="IPR014044">
    <property type="entry name" value="CAP_dom"/>
</dbReference>
<dbReference type="PATRIC" id="fig|616990.3.peg.1182"/>
<evidence type="ECO:0000256" key="1">
    <source>
        <dbReference type="SAM" id="SignalP"/>
    </source>
</evidence>
<comment type="caution">
    <text evidence="3">The sequence shown here is derived from an EMBL/GenBank/DDBJ whole genome shotgun (WGS) entry which is preliminary data.</text>
</comment>